<dbReference type="GO" id="GO:0009279">
    <property type="term" value="C:cell outer membrane"/>
    <property type="evidence" value="ECO:0007669"/>
    <property type="project" value="UniProtKB-SubCell"/>
</dbReference>
<evidence type="ECO:0000256" key="5">
    <source>
        <dbReference type="ARBA" id="ARBA00023237"/>
    </source>
</evidence>
<proteinExistence type="predicted"/>
<evidence type="ECO:0000256" key="3">
    <source>
        <dbReference type="ARBA" id="ARBA00022692"/>
    </source>
</evidence>
<gene>
    <name evidence="6" type="ORF">CARN5_2369</name>
</gene>
<evidence type="ECO:0000256" key="4">
    <source>
        <dbReference type="ARBA" id="ARBA00023136"/>
    </source>
</evidence>
<dbReference type="InterPro" id="IPR039426">
    <property type="entry name" value="TonB-dep_rcpt-like"/>
</dbReference>
<evidence type="ECO:0000256" key="2">
    <source>
        <dbReference type="ARBA" id="ARBA00022448"/>
    </source>
</evidence>
<dbReference type="SUPFAM" id="SSF56935">
    <property type="entry name" value="Porins"/>
    <property type="match status" value="1"/>
</dbReference>
<accession>E6QAG6</accession>
<dbReference type="AlphaFoldDB" id="E6QAG6"/>
<keyword evidence="3" id="KW-0812">Transmembrane</keyword>
<organism evidence="6">
    <name type="scientific">mine drainage metagenome</name>
    <dbReference type="NCBI Taxonomy" id="410659"/>
    <lineage>
        <taxon>unclassified sequences</taxon>
        <taxon>metagenomes</taxon>
        <taxon>ecological metagenomes</taxon>
    </lineage>
</organism>
<name>E6QAG6_9ZZZZ</name>
<reference evidence="6" key="1">
    <citation type="submission" date="2009-10" db="EMBL/GenBank/DDBJ databases">
        <title>Diversity of trophic interactions inside an arsenic-rich microbial ecosystem.</title>
        <authorList>
            <person name="Bertin P.N."/>
            <person name="Heinrich-Salmeron A."/>
            <person name="Pelletier E."/>
            <person name="Goulhen-Chollet F."/>
            <person name="Arsene-Ploetze F."/>
            <person name="Gallien S."/>
            <person name="Calteau A."/>
            <person name="Vallenet D."/>
            <person name="Casiot C."/>
            <person name="Chane-Woon-Ming B."/>
            <person name="Giloteaux L."/>
            <person name="Barakat M."/>
            <person name="Bonnefoy V."/>
            <person name="Bruneel O."/>
            <person name="Chandler M."/>
            <person name="Cleiss J."/>
            <person name="Duran R."/>
            <person name="Elbaz-Poulichet F."/>
            <person name="Fonknechten N."/>
            <person name="Lauga B."/>
            <person name="Mornico D."/>
            <person name="Ortet P."/>
            <person name="Schaeffer C."/>
            <person name="Siguier P."/>
            <person name="Alexander Thil Smith A."/>
            <person name="Van Dorsselaer A."/>
            <person name="Weissenbach J."/>
            <person name="Medigue C."/>
            <person name="Le Paslier D."/>
        </authorList>
    </citation>
    <scope>NUCLEOTIDE SEQUENCE</scope>
</reference>
<dbReference type="InterPro" id="IPR036942">
    <property type="entry name" value="Beta-barrel_TonB_sf"/>
</dbReference>
<dbReference type="Gene3D" id="2.40.170.20">
    <property type="entry name" value="TonB-dependent receptor, beta-barrel domain"/>
    <property type="match status" value="1"/>
</dbReference>
<dbReference type="EMBL" id="CABP01000052">
    <property type="protein sequence ID" value="CBI04192.1"/>
    <property type="molecule type" value="Genomic_DNA"/>
</dbReference>
<keyword evidence="5" id="KW-0998">Cell outer membrane</keyword>
<keyword evidence="4" id="KW-0472">Membrane</keyword>
<protein>
    <submittedName>
        <fullName evidence="6">Putative Porin</fullName>
    </submittedName>
</protein>
<comment type="subcellular location">
    <subcellularLocation>
        <location evidence="1">Cell outer membrane</location>
        <topology evidence="1">Multi-pass membrane protein</topology>
    </subcellularLocation>
</comment>
<evidence type="ECO:0000256" key="1">
    <source>
        <dbReference type="ARBA" id="ARBA00004571"/>
    </source>
</evidence>
<evidence type="ECO:0000313" key="6">
    <source>
        <dbReference type="EMBL" id="CBI04192.1"/>
    </source>
</evidence>
<comment type="caution">
    <text evidence="6">The sequence shown here is derived from an EMBL/GenBank/DDBJ whole genome shotgun (WGS) entry which is preliminary data.</text>
</comment>
<sequence length="68" mass="7568">MRVNIGHQYLFAALHKLSVNVDVLNLLNKQYNSYQYISSGGYYGVSGQMLADPGMPRAVYVSLEGHFA</sequence>
<dbReference type="PROSITE" id="PS52016">
    <property type="entry name" value="TONB_DEPENDENT_REC_3"/>
    <property type="match status" value="1"/>
</dbReference>
<keyword evidence="2" id="KW-0813">Transport</keyword>